<evidence type="ECO:0000256" key="1">
    <source>
        <dbReference type="ARBA" id="ARBA00005915"/>
    </source>
</evidence>
<dbReference type="InterPro" id="IPR041122">
    <property type="entry name" value="RecJ_OB"/>
</dbReference>
<comment type="caution">
    <text evidence="10">The sequence shown here is derived from an EMBL/GenBank/DDBJ whole genome shotgun (WGS) entry which is preliminary data.</text>
</comment>
<dbReference type="EMBL" id="SOQX01000002">
    <property type="protein sequence ID" value="TDY03013.1"/>
    <property type="molecule type" value="Genomic_DNA"/>
</dbReference>
<organism evidence="10 11">
    <name type="scientific">Thiohalophilus thiocyanatoxydans</name>
    <dbReference type="NCBI Taxonomy" id="381308"/>
    <lineage>
        <taxon>Bacteria</taxon>
        <taxon>Pseudomonadati</taxon>
        <taxon>Pseudomonadota</taxon>
        <taxon>Gammaproteobacteria</taxon>
        <taxon>Thiohalomonadales</taxon>
        <taxon>Thiohalophilaceae</taxon>
        <taxon>Thiohalophilus</taxon>
    </lineage>
</organism>
<name>A0A4R8IZV8_9GAMM</name>
<sequence length="579" mass="64451">MGFDQHIRRRSLPDEMPQLADDLHPVLARVFAARAVRDADELQYELQKLLPYQQLRDIDRAVDLLIAALQQQQRVLIVGDFDADGATSTALAVAALQAMGLKQIDYLVPNRFKFGYGLTPEIVEVAREYRPDLIITVDNGIASLAGVEAANAQGIKVLITDHHLAGEQLPAAEAILNPNQPDDRFPSKALPGVGVMFYLLMALRARLREMNWFEQQGLEQPNLAQYLDLVALGTVADLVPLDRNNRILVAQGLSRMRAGQARPGIRALIEVAGRTAERLSASDIGFFIAPRLNAAGRMDDMSHGIECLLAENEQKARELAQQLDNLNRERRGVEAEMKQDALQLLDNMQLDEANLPHGLCLFDENWHEGVVGILASRVKEQVHRPVIAFAATANGAIKGSARSVRGLHIRDALDAVATRHPDLISKFGGHAMAAGLSLPREHFETFAEAFDTEVRRHLDEAELCGEHFSDGPLAAEEMTLELAEAIRQAGPWGQGFEEPLFDGEFELVQRRIVGEHHLKMVLRHPGAPERVFDAIAFNHVDHDWPAEVSRVELVYQLDVNEYRGQRSLQLLVRYLRPIA</sequence>
<dbReference type="GO" id="GO:0003676">
    <property type="term" value="F:nucleic acid binding"/>
    <property type="evidence" value="ECO:0007669"/>
    <property type="project" value="InterPro"/>
</dbReference>
<dbReference type="RefSeq" id="WP_134082410.1">
    <property type="nucleotide sequence ID" value="NZ_SOQX01000002.1"/>
</dbReference>
<dbReference type="GO" id="GO:0006281">
    <property type="term" value="P:DNA repair"/>
    <property type="evidence" value="ECO:0007669"/>
    <property type="project" value="InterPro"/>
</dbReference>
<gene>
    <name evidence="10" type="ORF">EDC23_1398</name>
</gene>
<evidence type="ECO:0000259" key="7">
    <source>
        <dbReference type="Pfam" id="PF01368"/>
    </source>
</evidence>
<dbReference type="FunFam" id="3.90.1640.30:FF:000001">
    <property type="entry name" value="Single-stranded-DNA-specific exonuclease RecJ"/>
    <property type="match status" value="1"/>
</dbReference>
<keyword evidence="5 10" id="KW-0269">Exonuclease</keyword>
<reference evidence="10 11" key="1">
    <citation type="submission" date="2019-03" db="EMBL/GenBank/DDBJ databases">
        <title>Genomic Encyclopedia of Type Strains, Phase IV (KMG-IV): sequencing the most valuable type-strain genomes for metagenomic binning, comparative biology and taxonomic classification.</title>
        <authorList>
            <person name="Goeker M."/>
        </authorList>
    </citation>
    <scope>NUCLEOTIDE SEQUENCE [LARGE SCALE GENOMIC DNA]</scope>
    <source>
        <strain evidence="10 11">DSM 16326</strain>
    </source>
</reference>
<dbReference type="InterPro" id="IPR038763">
    <property type="entry name" value="DHH_sf"/>
</dbReference>
<protein>
    <recommendedName>
        <fullName evidence="2">Single-stranded-DNA-specific exonuclease RecJ</fullName>
    </recommendedName>
</protein>
<dbReference type="OrthoDB" id="9809852at2"/>
<evidence type="ECO:0000259" key="9">
    <source>
        <dbReference type="Pfam" id="PF17768"/>
    </source>
</evidence>
<feature type="coiled-coil region" evidence="6">
    <location>
        <begin position="305"/>
        <end position="343"/>
    </location>
</feature>
<keyword evidence="3" id="KW-0540">Nuclease</keyword>
<feature type="domain" description="DHHA1" evidence="8">
    <location>
        <begin position="361"/>
        <end position="454"/>
    </location>
</feature>
<evidence type="ECO:0000313" key="11">
    <source>
        <dbReference type="Proteomes" id="UP000294914"/>
    </source>
</evidence>
<evidence type="ECO:0000259" key="8">
    <source>
        <dbReference type="Pfam" id="PF02272"/>
    </source>
</evidence>
<dbReference type="InterPro" id="IPR004610">
    <property type="entry name" value="RecJ"/>
</dbReference>
<dbReference type="InterPro" id="IPR051673">
    <property type="entry name" value="SSDNA_exonuclease_RecJ"/>
</dbReference>
<dbReference type="GO" id="GO:0006310">
    <property type="term" value="P:DNA recombination"/>
    <property type="evidence" value="ECO:0007669"/>
    <property type="project" value="InterPro"/>
</dbReference>
<dbReference type="PANTHER" id="PTHR30255:SF2">
    <property type="entry name" value="SINGLE-STRANDED-DNA-SPECIFIC EXONUCLEASE RECJ"/>
    <property type="match status" value="1"/>
</dbReference>
<dbReference type="AlphaFoldDB" id="A0A4R8IZV8"/>
<keyword evidence="6" id="KW-0175">Coiled coil</keyword>
<dbReference type="Gene3D" id="3.90.1640.30">
    <property type="match status" value="1"/>
</dbReference>
<comment type="similarity">
    <text evidence="1">Belongs to the RecJ family.</text>
</comment>
<dbReference type="Pfam" id="PF17768">
    <property type="entry name" value="RecJ_OB"/>
    <property type="match status" value="1"/>
</dbReference>
<keyword evidence="4" id="KW-0378">Hydrolase</keyword>
<evidence type="ECO:0000256" key="4">
    <source>
        <dbReference type="ARBA" id="ARBA00022801"/>
    </source>
</evidence>
<dbReference type="Gene3D" id="3.10.310.30">
    <property type="match status" value="1"/>
</dbReference>
<evidence type="ECO:0000313" key="10">
    <source>
        <dbReference type="EMBL" id="TDY03013.1"/>
    </source>
</evidence>
<evidence type="ECO:0000256" key="3">
    <source>
        <dbReference type="ARBA" id="ARBA00022722"/>
    </source>
</evidence>
<keyword evidence="11" id="KW-1185">Reference proteome</keyword>
<dbReference type="InterPro" id="IPR003156">
    <property type="entry name" value="DHHA1_dom"/>
</dbReference>
<feature type="domain" description="RecJ OB" evidence="9">
    <location>
        <begin position="470"/>
        <end position="573"/>
    </location>
</feature>
<dbReference type="NCBIfam" id="TIGR00644">
    <property type="entry name" value="recJ"/>
    <property type="match status" value="1"/>
</dbReference>
<evidence type="ECO:0000256" key="6">
    <source>
        <dbReference type="SAM" id="Coils"/>
    </source>
</evidence>
<feature type="domain" description="DDH" evidence="7">
    <location>
        <begin position="74"/>
        <end position="234"/>
    </location>
</feature>
<proteinExistence type="inferred from homology"/>
<dbReference type="GO" id="GO:0008409">
    <property type="term" value="F:5'-3' exonuclease activity"/>
    <property type="evidence" value="ECO:0007669"/>
    <property type="project" value="InterPro"/>
</dbReference>
<dbReference type="SUPFAM" id="SSF64182">
    <property type="entry name" value="DHH phosphoesterases"/>
    <property type="match status" value="1"/>
</dbReference>
<accession>A0A4R8IZV8</accession>
<dbReference type="InterPro" id="IPR001667">
    <property type="entry name" value="DDH_dom"/>
</dbReference>
<dbReference type="Proteomes" id="UP000294914">
    <property type="component" value="Unassembled WGS sequence"/>
</dbReference>
<evidence type="ECO:0000256" key="2">
    <source>
        <dbReference type="ARBA" id="ARBA00019841"/>
    </source>
</evidence>
<dbReference type="PANTHER" id="PTHR30255">
    <property type="entry name" value="SINGLE-STRANDED-DNA-SPECIFIC EXONUCLEASE RECJ"/>
    <property type="match status" value="1"/>
</dbReference>
<dbReference type="Pfam" id="PF01368">
    <property type="entry name" value="DHH"/>
    <property type="match status" value="1"/>
</dbReference>
<dbReference type="Pfam" id="PF02272">
    <property type="entry name" value="DHHA1"/>
    <property type="match status" value="1"/>
</dbReference>
<evidence type="ECO:0000256" key="5">
    <source>
        <dbReference type="ARBA" id="ARBA00022839"/>
    </source>
</evidence>